<evidence type="ECO:0000313" key="3">
    <source>
        <dbReference type="Proteomes" id="UP000246018"/>
    </source>
</evidence>
<organism evidence="2 3">
    <name type="scientific">Nocardioides gansuensis</name>
    <dbReference type="NCBI Taxonomy" id="2138300"/>
    <lineage>
        <taxon>Bacteria</taxon>
        <taxon>Bacillati</taxon>
        <taxon>Actinomycetota</taxon>
        <taxon>Actinomycetes</taxon>
        <taxon>Propionibacteriales</taxon>
        <taxon>Nocardioidaceae</taxon>
        <taxon>Nocardioides</taxon>
    </lineage>
</organism>
<dbReference type="InterPro" id="IPR008557">
    <property type="entry name" value="PhoX"/>
</dbReference>
<feature type="region of interest" description="Disordered" evidence="1">
    <location>
        <begin position="638"/>
        <end position="669"/>
    </location>
</feature>
<dbReference type="PANTHER" id="PTHR35399">
    <property type="entry name" value="SLR8030 PROTEIN"/>
    <property type="match status" value="1"/>
</dbReference>
<evidence type="ECO:0000256" key="1">
    <source>
        <dbReference type="SAM" id="MobiDB-lite"/>
    </source>
</evidence>
<dbReference type="Pfam" id="PF05787">
    <property type="entry name" value="PhoX"/>
    <property type="match status" value="1"/>
</dbReference>
<protein>
    <submittedName>
        <fullName evidence="2">PhoX family phosphatase</fullName>
    </submittedName>
</protein>
<dbReference type="OrthoDB" id="9801383at2"/>
<gene>
    <name evidence="2" type="ORF">DDE18_21490</name>
</gene>
<proteinExistence type="predicted"/>
<name>A0A2T8F4T7_9ACTN</name>
<sequence length="686" mass="74501">MWLLRTGVVVGLGITSWRGRSSTHERVIELSHDDIENIGSNTSTNPHIDQIVATRYSRRSLMVGGTATAAVLFYGGSQVLASGAAASGAGRRGPRIGFTPVPTSSADALTVPEEYTAQVLIPWGTPLFAGTEWQKDASNTAADQEKQVGFNHDGIFYYPLEDGAAGSRHGLLVLNHEYTDANQIYTAEQGSAITPDAAGREKVAKALAGHGVTVVEVSQNADGTWSEVIDSPYNRRITGVTPVQFTGPVTLDHPALASRNAPMGTLNNCGSGPTPWGTYLTCEENWNGYFGTADTTWAPTASQRRYGVSAAGFGYSWHVAEPRFDVALNPNELHRFGWIVEIDPMDPHSKPMKRTALGRIKHESAAVTESRGKAVVYSGDDENLDYAYKFVSARPWKEARARGLSPLDEGTLYVAKFEADGTGTWLPLVHGVGPLTAANGFADQADVLIRTREAADAVGATPMHRPEWISVDELTSEVYLTLTNGSGYTQGRGATEPNPAVNSERNPNPYGHVLKWREKDRDHTALTFEWDIFVLAGDPVYDEKANGLTGDNIFGSPDGIWLDPDGRLWIQTDISNSSQNLASRGYDNIGNNQMLVANPRTREIRRFLVGPRGCEITGVHTTPDQRTMFVNVQHPGESTTHWNTQFGTPSTTNPRTVSNWPQFDPAGRPRSATVVIRRKDGGVIGS</sequence>
<dbReference type="SUPFAM" id="SSF63829">
    <property type="entry name" value="Calcium-dependent phosphotriesterase"/>
    <property type="match status" value="1"/>
</dbReference>
<dbReference type="Proteomes" id="UP000246018">
    <property type="component" value="Unassembled WGS sequence"/>
</dbReference>
<accession>A0A2T8F4T7</accession>
<comment type="caution">
    <text evidence="2">The sequence shown here is derived from an EMBL/GenBank/DDBJ whole genome shotgun (WGS) entry which is preliminary data.</text>
</comment>
<dbReference type="PANTHER" id="PTHR35399:SF2">
    <property type="entry name" value="DUF839 DOMAIN-CONTAINING PROTEIN"/>
    <property type="match status" value="1"/>
</dbReference>
<reference evidence="2 3" key="1">
    <citation type="submission" date="2018-04" db="EMBL/GenBank/DDBJ databases">
        <title>Genome of Nocardioides gansuensis WSJ-1.</title>
        <authorList>
            <person name="Wu S."/>
            <person name="Wang G."/>
        </authorList>
    </citation>
    <scope>NUCLEOTIDE SEQUENCE [LARGE SCALE GENOMIC DNA]</scope>
    <source>
        <strain evidence="2 3">WSJ-1</strain>
    </source>
</reference>
<dbReference type="EMBL" id="QDGZ01000014">
    <property type="protein sequence ID" value="PVG80724.1"/>
    <property type="molecule type" value="Genomic_DNA"/>
</dbReference>
<dbReference type="AlphaFoldDB" id="A0A2T8F4T7"/>
<keyword evidence="3" id="KW-1185">Reference proteome</keyword>
<feature type="compositionally biased region" description="Polar residues" evidence="1">
    <location>
        <begin position="638"/>
        <end position="661"/>
    </location>
</feature>
<evidence type="ECO:0000313" key="2">
    <source>
        <dbReference type="EMBL" id="PVG80724.1"/>
    </source>
</evidence>